<organism evidence="6 7">
    <name type="scientific">Oesophagostomum dentatum</name>
    <name type="common">Nodular worm</name>
    <dbReference type="NCBI Taxonomy" id="61180"/>
    <lineage>
        <taxon>Eukaryota</taxon>
        <taxon>Metazoa</taxon>
        <taxon>Ecdysozoa</taxon>
        <taxon>Nematoda</taxon>
        <taxon>Chromadorea</taxon>
        <taxon>Rhabditida</taxon>
        <taxon>Rhabditina</taxon>
        <taxon>Rhabditomorpha</taxon>
        <taxon>Strongyloidea</taxon>
        <taxon>Strongylidae</taxon>
        <taxon>Oesophagostomum</taxon>
    </lineage>
</organism>
<feature type="repeat" description="WD" evidence="3">
    <location>
        <begin position="109"/>
        <end position="150"/>
    </location>
</feature>
<keyword evidence="1 3" id="KW-0853">WD repeat</keyword>
<dbReference type="SUPFAM" id="SSF50978">
    <property type="entry name" value="WD40 repeat-like"/>
    <property type="match status" value="1"/>
</dbReference>
<keyword evidence="2" id="KW-0677">Repeat</keyword>
<feature type="compositionally biased region" description="Low complexity" evidence="4">
    <location>
        <begin position="15"/>
        <end position="54"/>
    </location>
</feature>
<proteinExistence type="predicted"/>
<dbReference type="EMBL" id="KN552360">
    <property type="protein sequence ID" value="KHJ91075.1"/>
    <property type="molecule type" value="Genomic_DNA"/>
</dbReference>
<dbReference type="InterPro" id="IPR059122">
    <property type="entry name" value="Beta-prop_WDR5-like"/>
</dbReference>
<dbReference type="Gene3D" id="2.130.10.10">
    <property type="entry name" value="YVTN repeat-like/Quinoprotein amine dehydrogenase"/>
    <property type="match status" value="1"/>
</dbReference>
<feature type="domain" description="WDR5-like beta-propeller" evidence="5">
    <location>
        <begin position="66"/>
        <end position="359"/>
    </location>
</feature>
<gene>
    <name evidence="6" type="ORF">OESDEN_09066</name>
</gene>
<evidence type="ECO:0000313" key="6">
    <source>
        <dbReference type="EMBL" id="KHJ91075.1"/>
    </source>
</evidence>
<evidence type="ECO:0000256" key="3">
    <source>
        <dbReference type="PROSITE-ProRule" id="PRU00221"/>
    </source>
</evidence>
<dbReference type="PANTHER" id="PTHR14604">
    <property type="entry name" value="WD40 REPEAT PF20"/>
    <property type="match status" value="1"/>
</dbReference>
<dbReference type="PRINTS" id="PR00320">
    <property type="entry name" value="GPROTEINBRPT"/>
</dbReference>
<dbReference type="OrthoDB" id="674604at2759"/>
<dbReference type="SMART" id="SM00320">
    <property type="entry name" value="WD40"/>
    <property type="match status" value="7"/>
</dbReference>
<dbReference type="InterPro" id="IPR020472">
    <property type="entry name" value="WD40_PAC1"/>
</dbReference>
<dbReference type="Proteomes" id="UP000053660">
    <property type="component" value="Unassembled WGS sequence"/>
</dbReference>
<evidence type="ECO:0000313" key="7">
    <source>
        <dbReference type="Proteomes" id="UP000053660"/>
    </source>
</evidence>
<dbReference type="PROSITE" id="PS50294">
    <property type="entry name" value="WD_REPEATS_REGION"/>
    <property type="match status" value="5"/>
</dbReference>
<dbReference type="Pfam" id="PF25175">
    <property type="entry name" value="Beta-prop_WDR5"/>
    <property type="match status" value="1"/>
</dbReference>
<feature type="repeat" description="WD" evidence="3">
    <location>
        <begin position="192"/>
        <end position="233"/>
    </location>
</feature>
<accession>A0A0B1T6R9</accession>
<feature type="repeat" description="WD" evidence="3">
    <location>
        <begin position="280"/>
        <end position="324"/>
    </location>
</feature>
<feature type="repeat" description="WD" evidence="3">
    <location>
        <begin position="67"/>
        <end position="108"/>
    </location>
</feature>
<dbReference type="InterPro" id="IPR015943">
    <property type="entry name" value="WD40/YVTN_repeat-like_dom_sf"/>
</dbReference>
<feature type="repeat" description="WD" evidence="3">
    <location>
        <begin position="235"/>
        <end position="267"/>
    </location>
</feature>
<dbReference type="PROSITE" id="PS50082">
    <property type="entry name" value="WD_REPEATS_2"/>
    <property type="match status" value="6"/>
</dbReference>
<evidence type="ECO:0000259" key="5">
    <source>
        <dbReference type="Pfam" id="PF25175"/>
    </source>
</evidence>
<evidence type="ECO:0000256" key="2">
    <source>
        <dbReference type="ARBA" id="ARBA00022737"/>
    </source>
</evidence>
<dbReference type="InterPro" id="IPR019775">
    <property type="entry name" value="WD40_repeat_CS"/>
</dbReference>
<evidence type="ECO:0000256" key="4">
    <source>
        <dbReference type="SAM" id="MobiDB-lite"/>
    </source>
</evidence>
<dbReference type="PROSITE" id="PS00678">
    <property type="entry name" value="WD_REPEATS_1"/>
    <property type="match status" value="5"/>
</dbReference>
<dbReference type="PANTHER" id="PTHR14604:SF3">
    <property type="entry name" value="SPERM-ASSOCIATED ANTIGEN 16 PROTEIN"/>
    <property type="match status" value="1"/>
</dbReference>
<dbReference type="GO" id="GO:0044666">
    <property type="term" value="C:MLL3/4 complex"/>
    <property type="evidence" value="ECO:0007669"/>
    <property type="project" value="UniProtKB-ARBA"/>
</dbReference>
<feature type="repeat" description="WD" evidence="3">
    <location>
        <begin position="151"/>
        <end position="192"/>
    </location>
</feature>
<evidence type="ECO:0000256" key="1">
    <source>
        <dbReference type="ARBA" id="ARBA00022574"/>
    </source>
</evidence>
<feature type="compositionally biased region" description="Polar residues" evidence="4">
    <location>
        <begin position="1"/>
        <end position="14"/>
    </location>
</feature>
<dbReference type="InterPro" id="IPR050995">
    <property type="entry name" value="WD-F-box_domain-protein"/>
</dbReference>
<keyword evidence="7" id="KW-1185">Reference proteome</keyword>
<dbReference type="InterPro" id="IPR036322">
    <property type="entry name" value="WD40_repeat_dom_sf"/>
</dbReference>
<name>A0A0B1T6R9_OESDE</name>
<dbReference type="FunFam" id="2.130.10.10:FF:000228">
    <property type="entry name" value="COMPASS-like H3K4 histone methylase component WDR5A"/>
    <property type="match status" value="1"/>
</dbReference>
<feature type="region of interest" description="Disordered" evidence="4">
    <location>
        <begin position="1"/>
        <end position="63"/>
    </location>
</feature>
<sequence>MEMEVDSTSTSTNKPTESACPEAAAAAPASSAEGIVSEPAAQVGPTPVQQQPPAEAGLPNYSPLMTLNGHQKPVASVKFAPRGLFLASASADTTVRVWNVEEGKPLRTLIGHEIGINDVAWSPGSSYLASASDDTTVRIWEVETGKCIDTLKGHTKYAFCCTFHPQWPMLASGSFDKTIRIWDLRAGLCTKVITDHKAISAVSFSRDGTMLCSGSYDGHASIWEVANGEHVKNIVDEDQHPVSSVKFSPNDKYVLTSNLHSRLRLWDFAKGRWGICLKTYLGHVNETYCISSNFSVTGGKWIVSGSEDKKIYIWDLQTKKIVQTIDCQEDVVLATDCHPTKNIIASSGLGTDFSIRLWKSDF</sequence>
<dbReference type="InterPro" id="IPR001680">
    <property type="entry name" value="WD40_rpt"/>
</dbReference>
<dbReference type="CDD" id="cd00200">
    <property type="entry name" value="WD40"/>
    <property type="match status" value="1"/>
</dbReference>
<protein>
    <submittedName>
        <fullName evidence="6">WD domain, G-beta repeat protein</fullName>
    </submittedName>
</protein>
<dbReference type="AlphaFoldDB" id="A0A0B1T6R9"/>
<reference evidence="6 7" key="1">
    <citation type="submission" date="2014-03" db="EMBL/GenBank/DDBJ databases">
        <title>Draft genome of the hookworm Oesophagostomum dentatum.</title>
        <authorList>
            <person name="Mitreva M."/>
        </authorList>
    </citation>
    <scope>NUCLEOTIDE SEQUENCE [LARGE SCALE GENOMIC DNA]</scope>
    <source>
        <strain evidence="6 7">OD-Hann</strain>
    </source>
</reference>